<gene>
    <name evidence="3" type="ORF">DESUT3_29510</name>
</gene>
<keyword evidence="1" id="KW-0732">Signal</keyword>
<feature type="domain" description="Ysc84 actin-binding" evidence="2">
    <location>
        <begin position="104"/>
        <end position="227"/>
    </location>
</feature>
<dbReference type="Pfam" id="PF04366">
    <property type="entry name" value="Ysc84"/>
    <property type="match status" value="1"/>
</dbReference>
<reference evidence="3 4" key="2">
    <citation type="journal article" date="2021" name="Int. J. Syst. Evol. Microbiol.">
        <title>Isolation and Polyphasic Characterization of Desulfuromonas versatilis sp. Nov., an Electrogenic Bacteria Capable of Versatile Metabolism Isolated from a Graphene Oxide-Reducing Enrichment Culture.</title>
        <authorList>
            <person name="Xie L."/>
            <person name="Yoshida N."/>
            <person name="Ishii S."/>
            <person name="Meng L."/>
        </authorList>
    </citation>
    <scope>NUCLEOTIDE SEQUENCE [LARGE SCALE GENOMIC DNA]</scope>
    <source>
        <strain evidence="3 4">NIT-T3</strain>
    </source>
</reference>
<dbReference type="InterPro" id="IPR007461">
    <property type="entry name" value="Ysc84_actin-binding"/>
</dbReference>
<proteinExistence type="predicted"/>
<dbReference type="CDD" id="cd11524">
    <property type="entry name" value="SYLF"/>
    <property type="match status" value="1"/>
</dbReference>
<sequence length="235" mass="24808">MMKKVFGSTLLALALLCAALLPAPAEARLAEPQKLRDVIEVLDQAVGIPESGIPPRLLTNAYGVVIIPGAIKVGVVLGGRYGKGVVLVRGPAGDWSHPAFVSLTGGSLGLQIGAQSTDVILVFKTRRSIEGLLEGKITLGADAAVSAGPVGRQVEGATDGRLAAEIYSYSRSRGLFAGVSLAGAVLQIDQEANREFYRRSNVQPRMLLDGEGLPRYPEVDQLRARLRRFAPAVAD</sequence>
<feature type="chain" id="PRO_5045710810" description="Ysc84 actin-binding domain-containing protein" evidence="1">
    <location>
        <begin position="28"/>
        <end position="235"/>
    </location>
</feature>
<evidence type="ECO:0000256" key="1">
    <source>
        <dbReference type="SAM" id="SignalP"/>
    </source>
</evidence>
<organism evidence="3 4">
    <name type="scientific">Desulfuromonas versatilis</name>
    <dbReference type="NCBI Taxonomy" id="2802975"/>
    <lineage>
        <taxon>Bacteria</taxon>
        <taxon>Pseudomonadati</taxon>
        <taxon>Thermodesulfobacteriota</taxon>
        <taxon>Desulfuromonadia</taxon>
        <taxon>Desulfuromonadales</taxon>
        <taxon>Desulfuromonadaceae</taxon>
        <taxon>Desulfuromonas</taxon>
    </lineage>
</organism>
<evidence type="ECO:0000313" key="3">
    <source>
        <dbReference type="EMBL" id="BCR05882.1"/>
    </source>
</evidence>
<feature type="signal peptide" evidence="1">
    <location>
        <begin position="1"/>
        <end position="27"/>
    </location>
</feature>
<accession>A0ABM8HXP6</accession>
<dbReference type="RefSeq" id="WP_221249276.1">
    <property type="nucleotide sequence ID" value="NZ_AP024355.1"/>
</dbReference>
<reference evidence="3 4" key="1">
    <citation type="journal article" date="2016" name="C (Basel)">
        <title>Selective Growth of and Electricity Production by Marine Exoelectrogenic Bacteria in Self-Aggregated Hydrogel of Microbially Reduced Graphene Oxide.</title>
        <authorList>
            <person name="Yoshida N."/>
            <person name="Goto Y."/>
            <person name="Miyata Y."/>
        </authorList>
    </citation>
    <scope>NUCLEOTIDE SEQUENCE [LARGE SCALE GENOMIC DNA]</scope>
    <source>
        <strain evidence="3 4">NIT-T3</strain>
    </source>
</reference>
<evidence type="ECO:0000259" key="2">
    <source>
        <dbReference type="Pfam" id="PF04366"/>
    </source>
</evidence>
<dbReference type="PANTHER" id="PTHR15629:SF2">
    <property type="entry name" value="SH3 DOMAIN-CONTAINING YSC84-LIKE PROTEIN 1"/>
    <property type="match status" value="1"/>
</dbReference>
<dbReference type="PANTHER" id="PTHR15629">
    <property type="entry name" value="SH3YL1 PROTEIN"/>
    <property type="match status" value="1"/>
</dbReference>
<dbReference type="Proteomes" id="UP001319827">
    <property type="component" value="Chromosome"/>
</dbReference>
<protein>
    <recommendedName>
        <fullName evidence="2">Ysc84 actin-binding domain-containing protein</fullName>
    </recommendedName>
</protein>
<dbReference type="EMBL" id="AP024355">
    <property type="protein sequence ID" value="BCR05882.1"/>
    <property type="molecule type" value="Genomic_DNA"/>
</dbReference>
<evidence type="ECO:0000313" key="4">
    <source>
        <dbReference type="Proteomes" id="UP001319827"/>
    </source>
</evidence>
<name>A0ABM8HXP6_9BACT</name>
<keyword evidence="4" id="KW-1185">Reference proteome</keyword>
<dbReference type="InterPro" id="IPR051702">
    <property type="entry name" value="SH3_domain_YSC84-like"/>
</dbReference>